<evidence type="ECO:0008006" key="9">
    <source>
        <dbReference type="Google" id="ProtNLM"/>
    </source>
</evidence>
<protein>
    <recommendedName>
        <fullName evidence="9">HTH CENPB-type domain-containing protein</fullName>
    </recommendedName>
</protein>
<dbReference type="GO" id="GO:0003677">
    <property type="term" value="F:DNA binding"/>
    <property type="evidence" value="ECO:0007669"/>
    <property type="project" value="UniProtKB-KW"/>
</dbReference>
<dbReference type="PANTHER" id="PTHR47843">
    <property type="entry name" value="BTB DOMAIN-CONTAINING PROTEIN-RELATED"/>
    <property type="match status" value="1"/>
</dbReference>
<feature type="domain" description="HTH CENPB-type" evidence="6">
    <location>
        <begin position="317"/>
        <end position="387"/>
    </location>
</feature>
<dbReference type="Pfam" id="PF03221">
    <property type="entry name" value="HTH_Tnp_Tc5"/>
    <property type="match status" value="1"/>
</dbReference>
<keyword evidence="2" id="KW-0238">DNA-binding</keyword>
<evidence type="ECO:0000259" key="6">
    <source>
        <dbReference type="PROSITE" id="PS51253"/>
    </source>
</evidence>
<dbReference type="Pfam" id="PF05225">
    <property type="entry name" value="HTH_psq"/>
    <property type="match status" value="1"/>
</dbReference>
<evidence type="ECO:0000313" key="8">
    <source>
        <dbReference type="Proteomes" id="UP000270866"/>
    </source>
</evidence>
<proteinExistence type="predicted"/>
<dbReference type="PROSITE" id="PS50097">
    <property type="entry name" value="BTB"/>
    <property type="match status" value="1"/>
</dbReference>
<dbReference type="InterPro" id="IPR000210">
    <property type="entry name" value="BTB/POZ_dom"/>
</dbReference>
<dbReference type="Pfam" id="PF00651">
    <property type="entry name" value="BTB"/>
    <property type="match status" value="1"/>
</dbReference>
<dbReference type="Pfam" id="PF03184">
    <property type="entry name" value="DDE_1"/>
    <property type="match status" value="1"/>
</dbReference>
<dbReference type="Proteomes" id="UP000270866">
    <property type="component" value="Unassembled WGS sequence"/>
</dbReference>
<dbReference type="InterPro" id="IPR011333">
    <property type="entry name" value="SKP1/BTB/POZ_sf"/>
</dbReference>
<evidence type="ECO:0000256" key="4">
    <source>
        <dbReference type="SAM" id="MobiDB-lite"/>
    </source>
</evidence>
<dbReference type="CDD" id="cd18186">
    <property type="entry name" value="BTB_POZ_ZBTB_KLHL-like"/>
    <property type="match status" value="1"/>
</dbReference>
<dbReference type="AlphaFoldDB" id="A0A3L6MY38"/>
<dbReference type="SMART" id="SM00674">
    <property type="entry name" value="CENPB"/>
    <property type="match status" value="1"/>
</dbReference>
<evidence type="ECO:0000256" key="2">
    <source>
        <dbReference type="ARBA" id="ARBA00023125"/>
    </source>
</evidence>
<feature type="domain" description="BTB" evidence="5">
    <location>
        <begin position="20"/>
        <end position="103"/>
    </location>
</feature>
<evidence type="ECO:0000259" key="5">
    <source>
        <dbReference type="PROSITE" id="PS50097"/>
    </source>
</evidence>
<dbReference type="EMBL" id="MRCU01000011">
    <property type="protein sequence ID" value="RKK09898.1"/>
    <property type="molecule type" value="Genomic_DNA"/>
</dbReference>
<dbReference type="InterPro" id="IPR007889">
    <property type="entry name" value="HTH_Psq"/>
</dbReference>
<dbReference type="SUPFAM" id="SSF54695">
    <property type="entry name" value="POZ domain"/>
    <property type="match status" value="1"/>
</dbReference>
<feature type="region of interest" description="Disordered" evidence="4">
    <location>
        <begin position="646"/>
        <end position="697"/>
    </location>
</feature>
<dbReference type="GO" id="GO:0005634">
    <property type="term" value="C:nucleus"/>
    <property type="evidence" value="ECO:0007669"/>
    <property type="project" value="UniProtKB-SubCell"/>
</dbReference>
<dbReference type="InterPro" id="IPR006600">
    <property type="entry name" value="HTH_CenpB_DNA-bd_dom"/>
</dbReference>
<dbReference type="InterPro" id="IPR009057">
    <property type="entry name" value="Homeodomain-like_sf"/>
</dbReference>
<gene>
    <name evidence="7" type="ORF">BFJ65_g15203</name>
</gene>
<comment type="caution">
    <text evidence="7">The sequence shown here is derived from an EMBL/GenBank/DDBJ whole genome shotgun (WGS) entry which is preliminary data.</text>
</comment>
<dbReference type="Gene3D" id="3.30.710.10">
    <property type="entry name" value="Potassium Channel Kv1.1, Chain A"/>
    <property type="match status" value="1"/>
</dbReference>
<dbReference type="PANTHER" id="PTHR47843:SF5">
    <property type="entry name" value="BTB_POZ DOMAIN PROTEIN"/>
    <property type="match status" value="1"/>
</dbReference>
<feature type="compositionally biased region" description="Basic and acidic residues" evidence="4">
    <location>
        <begin position="784"/>
        <end position="803"/>
    </location>
</feature>
<keyword evidence="3" id="KW-0539">Nucleus</keyword>
<evidence type="ECO:0000256" key="1">
    <source>
        <dbReference type="ARBA" id="ARBA00004123"/>
    </source>
</evidence>
<dbReference type="SUPFAM" id="SSF46689">
    <property type="entry name" value="Homeodomain-like"/>
    <property type="match status" value="1"/>
</dbReference>
<evidence type="ECO:0000313" key="7">
    <source>
        <dbReference type="EMBL" id="RKK09898.1"/>
    </source>
</evidence>
<feature type="compositionally biased region" description="Basic and acidic residues" evidence="4">
    <location>
        <begin position="651"/>
        <end position="669"/>
    </location>
</feature>
<accession>A0A3L6MY38</accession>
<reference evidence="7 8" key="1">
    <citation type="journal article" date="2018" name="Sci. Rep.">
        <title>Characterisation of pathogen-specific regions and novel effector candidates in Fusarium oxysporum f. sp. cepae.</title>
        <authorList>
            <person name="Armitage A.D."/>
            <person name="Taylor A."/>
            <person name="Sobczyk M.K."/>
            <person name="Baxter L."/>
            <person name="Greenfield B.P."/>
            <person name="Bates H.J."/>
            <person name="Wilson F."/>
            <person name="Jackson A.C."/>
            <person name="Ott S."/>
            <person name="Harrison R.J."/>
            <person name="Clarkson J.P."/>
        </authorList>
    </citation>
    <scope>NUCLEOTIDE SEQUENCE [LARGE SCALE GENOMIC DNA]</scope>
    <source>
        <strain evidence="7 8">FoC_Fus2</strain>
    </source>
</reference>
<dbReference type="PROSITE" id="PS51253">
    <property type="entry name" value="HTH_CENPB"/>
    <property type="match status" value="1"/>
</dbReference>
<comment type="subcellular location">
    <subcellularLocation>
        <location evidence="1">Nucleus</location>
    </subcellularLocation>
</comment>
<dbReference type="SMART" id="SM00225">
    <property type="entry name" value="BTB"/>
    <property type="match status" value="1"/>
</dbReference>
<feature type="region of interest" description="Disordered" evidence="4">
    <location>
        <begin position="781"/>
        <end position="809"/>
    </location>
</feature>
<evidence type="ECO:0000256" key="3">
    <source>
        <dbReference type="ARBA" id="ARBA00023242"/>
    </source>
</evidence>
<dbReference type="InterPro" id="IPR004875">
    <property type="entry name" value="DDE_SF_endonuclease_dom"/>
</dbReference>
<organism evidence="7 8">
    <name type="scientific">Fusarium oxysporum f. sp. cepae</name>
    <dbReference type="NCBI Taxonomy" id="396571"/>
    <lineage>
        <taxon>Eukaryota</taxon>
        <taxon>Fungi</taxon>
        <taxon>Dikarya</taxon>
        <taxon>Ascomycota</taxon>
        <taxon>Pezizomycotina</taxon>
        <taxon>Sordariomycetes</taxon>
        <taxon>Hypocreomycetidae</taxon>
        <taxon>Hypocreales</taxon>
        <taxon>Nectriaceae</taxon>
        <taxon>Fusarium</taxon>
        <taxon>Fusarium oxysporum species complex</taxon>
    </lineage>
</organism>
<name>A0A3L6MY38_FUSOX</name>
<sequence length="809" mass="90468">MIPLEDRLRMQKARESGEFTDFAFVCEGQTINVHKIIICGQSTVFQRACTGEFKVPLAAKYTFMPADKVQEASSGIYDMNDHPLDVVNGMVEYLYTGTYGVPDDADLLTHATMFTLADKYGIGGLQELASKKYLECLDESCNYHDFASSISQVYNLPRETSKTLRVTALVIARDNMGTALAATELAKILDEFLYECPEFARDLLSLSLRFSHIGTCDSFSCDSRGTVPIEIFQYRCPKCGKGAASAGLSFRSWSKLLDYEFGDDENVSIGKDTENDVIEAILDVTDNDLSQHQAAQKHGMPQTTLSDRLRGLPSKSEVTQPAQLLYKSQEARLVTWILRQEALGYAPSHSQVRATVAALLRQQGRERPIGVHWLARFIKRHPEIDTKVGKRQEASRFNSFTPMAVNWYFGIRESEYGWIKPENTVNVDEGGIMAGFGLDSLVIGSSDPRRKAFLKGSQSRTWTSFIEAVTADGRLLKPGIIFKGKELQKQWFIDEFNKIADWYYITSDNGWTDNHIAVEWLKQVYLPQTQPADESDARLIILDGHGSHVSDEWMATCFLNNVYCCYLPAHCSHGLQPLDNGVFNASKAAYRKELQKLASLTDSAPVDKVNFIKAYAKAREVGMTKKNILSGWRVTGNWPISRRKALMHPEIQPDKKETTPGSDGHRDGQVDSDNTPKTSRHIRDLGKNKSPSTRRRYSVISKGFEAQESKIASLSTRIASLEEEVGRLSRGKKRKSIPNPNKKFISLAEALAAGDTISEPNEAIEGADVVEDVIEVGGIEEDERSNSGKEDLGVVRTRTGREVKRPRKY</sequence>